<evidence type="ECO:0000256" key="2">
    <source>
        <dbReference type="ARBA" id="ARBA00022980"/>
    </source>
</evidence>
<dbReference type="OrthoDB" id="9803201at2"/>
<dbReference type="HOGENOM" id="CLU_041575_5_2_10"/>
<keyword evidence="3 5" id="KW-0687">Ribonucleoprotein</keyword>
<reference key="2">
    <citation type="submission" date="2011-04" db="EMBL/GenBank/DDBJ databases">
        <title>Complete sequence of chromosome of Haliscomenobacter hydrossis DSM 1100.</title>
        <authorList>
            <consortium name="US DOE Joint Genome Institute (JGI-PGF)"/>
            <person name="Lucas S."/>
            <person name="Han J."/>
            <person name="Lapidus A."/>
            <person name="Bruce D."/>
            <person name="Goodwin L."/>
            <person name="Pitluck S."/>
            <person name="Peters L."/>
            <person name="Kyrpides N."/>
            <person name="Mavromatis K."/>
            <person name="Ivanova N."/>
            <person name="Ovchinnikova G."/>
            <person name="Pagani I."/>
            <person name="Daligault H."/>
            <person name="Detter J.C."/>
            <person name="Han C."/>
            <person name="Land M."/>
            <person name="Hauser L."/>
            <person name="Markowitz V."/>
            <person name="Cheng J.-F."/>
            <person name="Hugenholtz P."/>
            <person name="Woyke T."/>
            <person name="Wu D."/>
            <person name="Verbarg S."/>
            <person name="Frueling A."/>
            <person name="Brambilla E."/>
            <person name="Klenk H.-P."/>
            <person name="Eisen J.A."/>
        </authorList>
    </citation>
    <scope>NUCLEOTIDE SEQUENCE</scope>
    <source>
        <strain>DSM 1100</strain>
    </source>
</reference>
<dbReference type="RefSeq" id="WP_013767115.1">
    <property type="nucleotide sequence ID" value="NC_015510.1"/>
</dbReference>
<evidence type="ECO:0000256" key="4">
    <source>
        <dbReference type="ARBA" id="ARBA00035244"/>
    </source>
</evidence>
<evidence type="ECO:0000313" key="8">
    <source>
        <dbReference type="Proteomes" id="UP000008461"/>
    </source>
</evidence>
<dbReference type="EMBL" id="CP002691">
    <property type="protein sequence ID" value="AEE52577.1"/>
    <property type="molecule type" value="Genomic_DNA"/>
</dbReference>
<dbReference type="SUPFAM" id="SSF52166">
    <property type="entry name" value="Ribosomal protein L4"/>
    <property type="match status" value="1"/>
</dbReference>
<organism evidence="7 8">
    <name type="scientific">Haliscomenobacter hydrossis (strain ATCC 27775 / DSM 1100 / LMG 10767 / O)</name>
    <dbReference type="NCBI Taxonomy" id="760192"/>
    <lineage>
        <taxon>Bacteria</taxon>
        <taxon>Pseudomonadati</taxon>
        <taxon>Bacteroidota</taxon>
        <taxon>Saprospiria</taxon>
        <taxon>Saprospirales</taxon>
        <taxon>Haliscomenobacteraceae</taxon>
        <taxon>Haliscomenobacter</taxon>
    </lineage>
</organism>
<name>F4KWU4_HALH1</name>
<dbReference type="Proteomes" id="UP000008461">
    <property type="component" value="Chromosome"/>
</dbReference>
<dbReference type="KEGG" id="hhy:Halhy_4743"/>
<dbReference type="InterPro" id="IPR023574">
    <property type="entry name" value="Ribosomal_uL4_dom_sf"/>
</dbReference>
<keyword evidence="5" id="KW-0699">rRNA-binding</keyword>
<evidence type="ECO:0000313" key="7">
    <source>
        <dbReference type="EMBL" id="AEE52577.1"/>
    </source>
</evidence>
<comment type="function">
    <text evidence="5">Forms part of the polypeptide exit tunnel.</text>
</comment>
<feature type="region of interest" description="Disordered" evidence="6">
    <location>
        <begin position="45"/>
        <end position="85"/>
    </location>
</feature>
<dbReference type="GO" id="GO:1990904">
    <property type="term" value="C:ribonucleoprotein complex"/>
    <property type="evidence" value="ECO:0007669"/>
    <property type="project" value="UniProtKB-KW"/>
</dbReference>
<dbReference type="eggNOG" id="COG0088">
    <property type="taxonomic scope" value="Bacteria"/>
</dbReference>
<sequence>MKLDVFNIQGEKTGRAVDLPDDVFGGEPNEHVLYLSVKQYLANQRQGTHKSKERWEISGSTRKLHRQKGTGGSRKGDINSPLFPGGARVFGPRPRDYEQKLNKKVKRLARRSALSTKAQSGSIVIVEDFNFETAKTKNFADILSKLNVSGKKSLVVVAEQNDNVFRSSRNIPTTKVVRAQDLNTYEILRANALVLSEGSIQKIVETLA</sequence>
<proteinExistence type="inferred from homology"/>
<comment type="similarity">
    <text evidence="1 5">Belongs to the universal ribosomal protein uL4 family.</text>
</comment>
<evidence type="ECO:0000256" key="3">
    <source>
        <dbReference type="ARBA" id="ARBA00023274"/>
    </source>
</evidence>
<evidence type="ECO:0000256" key="6">
    <source>
        <dbReference type="SAM" id="MobiDB-lite"/>
    </source>
</evidence>
<evidence type="ECO:0000256" key="5">
    <source>
        <dbReference type="HAMAP-Rule" id="MF_01328"/>
    </source>
</evidence>
<dbReference type="AlphaFoldDB" id="F4KWU4"/>
<evidence type="ECO:0000256" key="1">
    <source>
        <dbReference type="ARBA" id="ARBA00010528"/>
    </source>
</evidence>
<dbReference type="HAMAP" id="MF_01328_B">
    <property type="entry name" value="Ribosomal_uL4_B"/>
    <property type="match status" value="1"/>
</dbReference>
<keyword evidence="5" id="KW-0694">RNA-binding</keyword>
<comment type="function">
    <text evidence="5">One of the primary rRNA binding proteins, this protein initially binds near the 5'-end of the 23S rRNA. It is important during the early stages of 50S assembly. It makes multiple contacts with different domains of the 23S rRNA in the assembled 50S subunit and ribosome.</text>
</comment>
<dbReference type="NCBIfam" id="TIGR03953">
    <property type="entry name" value="rplD_bact"/>
    <property type="match status" value="1"/>
</dbReference>
<dbReference type="PANTHER" id="PTHR10746">
    <property type="entry name" value="50S RIBOSOMAL PROTEIN L4"/>
    <property type="match status" value="1"/>
</dbReference>
<dbReference type="GO" id="GO:0019843">
    <property type="term" value="F:rRNA binding"/>
    <property type="evidence" value="ECO:0007669"/>
    <property type="project" value="UniProtKB-UniRule"/>
</dbReference>
<dbReference type="Pfam" id="PF00573">
    <property type="entry name" value="Ribosomal_L4"/>
    <property type="match status" value="1"/>
</dbReference>
<protein>
    <recommendedName>
        <fullName evidence="4 5">Large ribosomal subunit protein uL4</fullName>
    </recommendedName>
</protein>
<dbReference type="STRING" id="760192.Halhy_4743"/>
<dbReference type="GO" id="GO:0003735">
    <property type="term" value="F:structural constituent of ribosome"/>
    <property type="evidence" value="ECO:0007669"/>
    <property type="project" value="InterPro"/>
</dbReference>
<dbReference type="InterPro" id="IPR002136">
    <property type="entry name" value="Ribosomal_uL4"/>
</dbReference>
<accession>F4KWU4</accession>
<dbReference type="GO" id="GO:0005840">
    <property type="term" value="C:ribosome"/>
    <property type="evidence" value="ECO:0007669"/>
    <property type="project" value="UniProtKB-KW"/>
</dbReference>
<dbReference type="GO" id="GO:0006412">
    <property type="term" value="P:translation"/>
    <property type="evidence" value="ECO:0007669"/>
    <property type="project" value="UniProtKB-UniRule"/>
</dbReference>
<reference evidence="7 8" key="1">
    <citation type="journal article" date="2011" name="Stand. Genomic Sci.">
        <title>Complete genome sequence of Haliscomenobacter hydrossis type strain (O).</title>
        <authorList>
            <consortium name="US DOE Joint Genome Institute (JGI-PGF)"/>
            <person name="Daligault H."/>
            <person name="Lapidus A."/>
            <person name="Zeytun A."/>
            <person name="Nolan M."/>
            <person name="Lucas S."/>
            <person name="Del Rio T.G."/>
            <person name="Tice H."/>
            <person name="Cheng J.F."/>
            <person name="Tapia R."/>
            <person name="Han C."/>
            <person name="Goodwin L."/>
            <person name="Pitluck S."/>
            <person name="Liolios K."/>
            <person name="Pagani I."/>
            <person name="Ivanova N."/>
            <person name="Huntemann M."/>
            <person name="Mavromatis K."/>
            <person name="Mikhailova N."/>
            <person name="Pati A."/>
            <person name="Chen A."/>
            <person name="Palaniappan K."/>
            <person name="Land M."/>
            <person name="Hauser L."/>
            <person name="Brambilla E.M."/>
            <person name="Rohde M."/>
            <person name="Verbarg S."/>
            <person name="Goker M."/>
            <person name="Bristow J."/>
            <person name="Eisen J.A."/>
            <person name="Markowitz V."/>
            <person name="Hugenholtz P."/>
            <person name="Kyrpides N.C."/>
            <person name="Klenk H.P."/>
            <person name="Woyke T."/>
        </authorList>
    </citation>
    <scope>NUCLEOTIDE SEQUENCE [LARGE SCALE GENOMIC DNA]</scope>
    <source>
        <strain evidence="8">ATCC 27775 / DSM 1100 / LMG 10767 / O</strain>
    </source>
</reference>
<comment type="subunit">
    <text evidence="5">Part of the 50S ribosomal subunit.</text>
</comment>
<keyword evidence="2 5" id="KW-0689">Ribosomal protein</keyword>
<gene>
    <name evidence="5" type="primary">rplD</name>
    <name evidence="7" type="ordered locus">Halhy_4743</name>
</gene>
<dbReference type="InterPro" id="IPR013005">
    <property type="entry name" value="Ribosomal_uL4-like"/>
</dbReference>
<keyword evidence="8" id="KW-1185">Reference proteome</keyword>
<dbReference type="Gene3D" id="3.40.1370.10">
    <property type="match status" value="1"/>
</dbReference>
<dbReference type="PANTHER" id="PTHR10746:SF6">
    <property type="entry name" value="LARGE RIBOSOMAL SUBUNIT PROTEIN UL4M"/>
    <property type="match status" value="1"/>
</dbReference>